<reference evidence="1" key="1">
    <citation type="submission" date="2021-01" db="EMBL/GenBank/DDBJ databases">
        <authorList>
            <person name="Corre E."/>
            <person name="Pelletier E."/>
            <person name="Niang G."/>
            <person name="Scheremetjew M."/>
            <person name="Finn R."/>
            <person name="Kale V."/>
            <person name="Holt S."/>
            <person name="Cochrane G."/>
            <person name="Meng A."/>
            <person name="Brown T."/>
            <person name="Cohen L."/>
        </authorList>
    </citation>
    <scope>NUCLEOTIDE SEQUENCE</scope>
    <source>
        <strain evidence="1">CCMP281</strain>
    </source>
</reference>
<evidence type="ECO:0008006" key="2">
    <source>
        <dbReference type="Google" id="ProtNLM"/>
    </source>
</evidence>
<accession>A0A7S3BD29</accession>
<gene>
    <name evidence="1" type="ORF">HERI1096_LOCUS28807</name>
</gene>
<name>A0A7S3BD29_9EUKA</name>
<evidence type="ECO:0000313" key="1">
    <source>
        <dbReference type="EMBL" id="CAE0131671.1"/>
    </source>
</evidence>
<organism evidence="1">
    <name type="scientific">Haptolina ericina</name>
    <dbReference type="NCBI Taxonomy" id="156174"/>
    <lineage>
        <taxon>Eukaryota</taxon>
        <taxon>Haptista</taxon>
        <taxon>Haptophyta</taxon>
        <taxon>Prymnesiophyceae</taxon>
        <taxon>Prymnesiales</taxon>
        <taxon>Prymnesiaceae</taxon>
        <taxon>Haptolina</taxon>
    </lineage>
</organism>
<sequence length="129" mass="14529">MDANELAARFNACLANPENLKKKEEALRFSVGDRVECRLCDHWHSGTVVALLYRDGNMPPGKVAPYQIQLDDDDDEDGEPHLIWAPADDERCIRACFEAVDDGDRTKIEQTQALIDQLMNSPEHSHTHG</sequence>
<dbReference type="EMBL" id="HBHX01052159">
    <property type="protein sequence ID" value="CAE0131671.1"/>
    <property type="molecule type" value="Transcribed_RNA"/>
</dbReference>
<dbReference type="AlphaFoldDB" id="A0A7S3BD29"/>
<proteinExistence type="predicted"/>
<protein>
    <recommendedName>
        <fullName evidence="2">Tudor domain-containing protein</fullName>
    </recommendedName>
</protein>